<reference evidence="2 3" key="1">
    <citation type="journal article" date="2019" name="ISME J.">
        <title>Candidatus Macondimonas diazotrophica, a novel gammaproteobacterial genus dominating crude-oil-contaminated coastal sediments.</title>
        <authorList>
            <person name="Karthikeyan S."/>
            <person name="Konstantinidis K."/>
        </authorList>
    </citation>
    <scope>NUCLEOTIDE SEQUENCE [LARGE SCALE GENOMIC DNA]</scope>
    <source>
        <strain evidence="2 3">KTK01</strain>
    </source>
</reference>
<feature type="domain" description="Putative endonuclease SegE-like GIY-YIG" evidence="1">
    <location>
        <begin position="3"/>
        <end position="124"/>
    </location>
</feature>
<protein>
    <recommendedName>
        <fullName evidence="1">Putative endonuclease SegE-like GIY-YIG domain-containing protein</fullName>
    </recommendedName>
</protein>
<dbReference type="Proteomes" id="UP000297890">
    <property type="component" value="Unassembled WGS sequence"/>
</dbReference>
<accession>A0A4Z0F7D4</accession>
<name>A0A4Z0F7D4_9GAMM</name>
<dbReference type="EMBL" id="SRIO01000023">
    <property type="protein sequence ID" value="TFZ81429.1"/>
    <property type="molecule type" value="Genomic_DNA"/>
</dbReference>
<gene>
    <name evidence="2" type="ORF">E4680_12500</name>
</gene>
<proteinExistence type="predicted"/>
<dbReference type="AlphaFoldDB" id="A0A4Z0F7D4"/>
<dbReference type="InterPro" id="IPR045566">
    <property type="entry name" value="SegE-like_GIY-YIG"/>
</dbReference>
<dbReference type="RefSeq" id="WP_135282755.1">
    <property type="nucleotide sequence ID" value="NZ_SRIO01000023.1"/>
</dbReference>
<evidence type="ECO:0000259" key="1">
    <source>
        <dbReference type="Pfam" id="PF19835"/>
    </source>
</evidence>
<evidence type="ECO:0000313" key="2">
    <source>
        <dbReference type="EMBL" id="TFZ81429.1"/>
    </source>
</evidence>
<comment type="caution">
    <text evidence="2">The sequence shown here is derived from an EMBL/GenBank/DDBJ whole genome shotgun (WGS) entry which is preliminary data.</text>
</comment>
<keyword evidence="3" id="KW-1185">Reference proteome</keyword>
<evidence type="ECO:0000313" key="3">
    <source>
        <dbReference type="Proteomes" id="UP000297890"/>
    </source>
</evidence>
<sequence>MNWEYKNTTVTSHDDLHEDCQVFVYELTYADGRKYIGKKQVRAMRRKKPTKKQLSIRKNYKRVEMTNLPFANYEGSLENVDLPVVVKKEILYQCSNKISATYMETALLFKTDAVISKKYLNRNIMGKFFDNATEGVLNT</sequence>
<dbReference type="Pfam" id="PF19835">
    <property type="entry name" value="SegE_GIY-YIG"/>
    <property type="match status" value="1"/>
</dbReference>
<organism evidence="2 3">
    <name type="scientific">Candidatus Macondimonas diazotrophica</name>
    <dbReference type="NCBI Taxonomy" id="2305248"/>
    <lineage>
        <taxon>Bacteria</taxon>
        <taxon>Pseudomonadati</taxon>
        <taxon>Pseudomonadota</taxon>
        <taxon>Gammaproteobacteria</taxon>
        <taxon>Chromatiales</taxon>
        <taxon>Ectothiorhodospiraceae</taxon>
        <taxon>Candidatus Macondimonas</taxon>
    </lineage>
</organism>